<reference evidence="2" key="1">
    <citation type="submission" date="2022-11" db="UniProtKB">
        <authorList>
            <consortium name="WormBaseParasite"/>
        </authorList>
    </citation>
    <scope>IDENTIFICATION</scope>
</reference>
<sequence>MTSRSQPDSLFSLFTELHDANVSGDYASVLKIANEIVSSYPHEILAFKAKLFALIKLGRFDEASKFMNEVPVDHIE</sequence>
<dbReference type="Proteomes" id="UP000887576">
    <property type="component" value="Unplaced"/>
</dbReference>
<evidence type="ECO:0000313" key="2">
    <source>
        <dbReference type="WBParaSite" id="JU765_v2.g14685.t1"/>
    </source>
</evidence>
<dbReference type="WBParaSite" id="JU765_v2.g14685.t1">
    <property type="protein sequence ID" value="JU765_v2.g14685.t1"/>
    <property type="gene ID" value="JU765_v2.g14685"/>
</dbReference>
<proteinExistence type="predicted"/>
<protein>
    <submittedName>
        <fullName evidence="2">Tetratricopeptide repeat protein</fullName>
    </submittedName>
</protein>
<name>A0AC34QBB7_9BILA</name>
<evidence type="ECO:0000313" key="1">
    <source>
        <dbReference type="Proteomes" id="UP000887576"/>
    </source>
</evidence>
<organism evidence="1 2">
    <name type="scientific">Panagrolaimus sp. JU765</name>
    <dbReference type="NCBI Taxonomy" id="591449"/>
    <lineage>
        <taxon>Eukaryota</taxon>
        <taxon>Metazoa</taxon>
        <taxon>Ecdysozoa</taxon>
        <taxon>Nematoda</taxon>
        <taxon>Chromadorea</taxon>
        <taxon>Rhabditida</taxon>
        <taxon>Tylenchina</taxon>
        <taxon>Panagrolaimomorpha</taxon>
        <taxon>Panagrolaimoidea</taxon>
        <taxon>Panagrolaimidae</taxon>
        <taxon>Panagrolaimus</taxon>
    </lineage>
</organism>
<accession>A0AC34QBB7</accession>